<proteinExistence type="predicted"/>
<evidence type="ECO:0000313" key="1">
    <source>
        <dbReference type="EMBL" id="BCF95247.1"/>
    </source>
</evidence>
<dbReference type="EMBL" id="AP023177">
    <property type="protein sequence ID" value="BCF95247.1"/>
    <property type="molecule type" value="Genomic_DNA"/>
</dbReference>
<keyword evidence="1" id="KW-0614">Plasmid</keyword>
<accession>A0A7I8C2E9</accession>
<sequence>MLDRVFRRFGYVPISTLSLVPHSEALPLREPLHRLHADGFEMARASTDALFAWHEEGEGSHFAIGRDDWAPLAAAGFCLTDNAQCRAWLDEALRTRAWIPHDMLASWHDANRYVMRGFGTRLDERSAQQQAPSVAGSEHEIAPLVKANEMAELFALTWKRYYQSSPFQRLGNSAAFNRLAVHHTLRLAAQTNEHALERVLEWLALWLDARGLTVDRREQLVYMPGYQALYFRSDAEQWP</sequence>
<dbReference type="KEGG" id="plad:PPGU16_83140"/>
<keyword evidence="2" id="KW-1185">Reference proteome</keyword>
<dbReference type="RefSeq" id="WP_180727429.1">
    <property type="nucleotide sequence ID" value="NZ_AP023177.1"/>
</dbReference>
<name>A0A7I8C2E9_9BURK</name>
<geneLocation type="plasmid" evidence="1 2">
    <name>PPGU16_p2</name>
</geneLocation>
<dbReference type="Proteomes" id="UP000510888">
    <property type="component" value="Plasmid PPGU16_p2"/>
</dbReference>
<dbReference type="AlphaFoldDB" id="A0A7I8C2E9"/>
<protein>
    <submittedName>
        <fullName evidence="1">Uncharacterized protein</fullName>
    </submittedName>
</protein>
<evidence type="ECO:0000313" key="2">
    <source>
        <dbReference type="Proteomes" id="UP000510888"/>
    </source>
</evidence>
<gene>
    <name evidence="1" type="ORF">PPGU16_83140</name>
</gene>
<organism evidence="1 2">
    <name type="scientific">Paraburkholderia largidicola</name>
    <dbReference type="NCBI Taxonomy" id="3014751"/>
    <lineage>
        <taxon>Bacteria</taxon>
        <taxon>Pseudomonadati</taxon>
        <taxon>Pseudomonadota</taxon>
        <taxon>Betaproteobacteria</taxon>
        <taxon>Burkholderiales</taxon>
        <taxon>Burkholderiaceae</taxon>
        <taxon>Paraburkholderia</taxon>
    </lineage>
</organism>
<reference evidence="1 2" key="1">
    <citation type="journal article" date="2020" name="Genes (Basel)">
        <title>Genomic Comparison of Insect Gut Symbionts from Divergent Burkholderia Subclades.</title>
        <authorList>
            <person name="Takeshita K."/>
            <person name="Kikuchi Y."/>
        </authorList>
    </citation>
    <scope>NUCLEOTIDE SEQUENCE [LARGE SCALE GENOMIC DNA]</scope>
    <source>
        <strain evidence="1 2">PGU16</strain>
        <plasmid evidence="1 2">PPGU16_p2</plasmid>
    </source>
</reference>